<feature type="compositionally biased region" description="Basic and acidic residues" evidence="1">
    <location>
        <begin position="560"/>
        <end position="570"/>
    </location>
</feature>
<evidence type="ECO:0000313" key="2">
    <source>
        <dbReference type="EMBL" id="KJX95732.1"/>
    </source>
</evidence>
<name>A0A0F4GFH4_9PEZI</name>
<accession>A0A0F4GFH4</accession>
<dbReference type="InterPro" id="IPR038765">
    <property type="entry name" value="Papain-like_cys_pep_sf"/>
</dbReference>
<protein>
    <submittedName>
        <fullName evidence="2">Uncharacterized protein</fullName>
    </submittedName>
</protein>
<gene>
    <name evidence="2" type="ORF">TI39_contig1085g00002</name>
</gene>
<dbReference type="SUPFAM" id="SSF54001">
    <property type="entry name" value="Cysteine proteinases"/>
    <property type="match status" value="1"/>
</dbReference>
<reference evidence="2 3" key="1">
    <citation type="submission" date="2015-03" db="EMBL/GenBank/DDBJ databases">
        <title>RNA-seq based gene annotation and comparative genomics of four Zymoseptoria species reveal species-specific pathogenicity related genes and transposable element activity.</title>
        <authorList>
            <person name="Grandaubert J."/>
            <person name="Bhattacharyya A."/>
            <person name="Stukenbrock E.H."/>
        </authorList>
    </citation>
    <scope>NUCLEOTIDE SEQUENCE [LARGE SCALE GENOMIC DNA]</scope>
    <source>
        <strain evidence="2 3">Zb18110</strain>
    </source>
</reference>
<evidence type="ECO:0000313" key="3">
    <source>
        <dbReference type="Proteomes" id="UP000033647"/>
    </source>
</evidence>
<dbReference type="EMBL" id="LAFY01001076">
    <property type="protein sequence ID" value="KJX95732.1"/>
    <property type="molecule type" value="Genomic_DNA"/>
</dbReference>
<dbReference type="Proteomes" id="UP000033647">
    <property type="component" value="Unassembled WGS sequence"/>
</dbReference>
<feature type="region of interest" description="Disordered" evidence="1">
    <location>
        <begin position="560"/>
        <end position="583"/>
    </location>
</feature>
<dbReference type="AlphaFoldDB" id="A0A0F4GFH4"/>
<comment type="caution">
    <text evidence="2">The sequence shown here is derived from an EMBL/GenBank/DDBJ whole genome shotgun (WGS) entry which is preliminary data.</text>
</comment>
<organism evidence="2 3">
    <name type="scientific">Zymoseptoria brevis</name>
    <dbReference type="NCBI Taxonomy" id="1047168"/>
    <lineage>
        <taxon>Eukaryota</taxon>
        <taxon>Fungi</taxon>
        <taxon>Dikarya</taxon>
        <taxon>Ascomycota</taxon>
        <taxon>Pezizomycotina</taxon>
        <taxon>Dothideomycetes</taxon>
        <taxon>Dothideomycetidae</taxon>
        <taxon>Mycosphaerellales</taxon>
        <taxon>Mycosphaerellaceae</taxon>
        <taxon>Zymoseptoria</taxon>
    </lineage>
</organism>
<evidence type="ECO:0000256" key="1">
    <source>
        <dbReference type="SAM" id="MobiDB-lite"/>
    </source>
</evidence>
<sequence>MGYPELYGTQTVLLVETVPRAGGGIRRLTLVPTVPRCKGTTFVYVPCVANVAAGVQNTFIRNAEKDIEYLFTMVVGPGTYIEWVNNKEFANCHIISERYADPALPELSSLRLVLVASKDIEMWQPLRVYIQDNKKLVSELNSNAARTLRQSPTARISGPHRVKFSQLMQAVTKCHQVGLPDLWQEDYIRPNLALQANETVQITPWLAFKMSSVLTKMAESRVDYAQLGFVQNFARDYTQMKKNVRKIQLMHPHSPVVREMQCVTPSQFAFLVIAGSKLVAKKRMAATEILQLPAPRRLQDDPQDFTAELADGAYIPALLIVQAVDPLRNLLLDNNLCRVLRIFAWDTSEVGVEARQSQEGDTDEDRAARLRTRRQHATRLLKSLQSAMRTANHPTQPAFNVAAFGVTFREALPVLLLGPAASVAQQQDPDETIVRLFTILHDTMRFKEQEMIRHAPLHPEADMPTLRQWLNDHRMAYETEFLRSRSRLYDALIGQMRVGKTGHLIPFYRLVVQITKAGPDTFEELLHEQYPGRLPESEFKVTILPQFLLVGFDIVGHKEHSKTTKKERGRANGKLPLPSTPVTKNTKKASLPLDFPLNLRPLLQEAAVRPPRQEDVVEPPEQQAAVVDMYKVICIVTHSGPLVNEGELTTFRRAPDGSWMAHWRQGAMPMSAAAVHGWDPPMRLVLLQRC</sequence>
<keyword evidence="3" id="KW-1185">Reference proteome</keyword>
<proteinExistence type="predicted"/>
<dbReference type="STRING" id="1047168.A0A0F4GFH4"/>